<dbReference type="EMBL" id="RHHU01000013">
    <property type="protein sequence ID" value="RNB82166.1"/>
    <property type="molecule type" value="Genomic_DNA"/>
</dbReference>
<dbReference type="Proteomes" id="UP000269573">
    <property type="component" value="Unassembled WGS sequence"/>
</dbReference>
<accession>A0A3M8D257</accession>
<dbReference type="AlphaFoldDB" id="A0A3M8D257"/>
<evidence type="ECO:0000313" key="2">
    <source>
        <dbReference type="EMBL" id="RNB82166.1"/>
    </source>
</evidence>
<dbReference type="Pfam" id="PF12804">
    <property type="entry name" value="NTP_transf_3"/>
    <property type="match status" value="1"/>
</dbReference>
<dbReference type="PANTHER" id="PTHR43777">
    <property type="entry name" value="MOLYBDENUM COFACTOR CYTIDYLYLTRANSFERASE"/>
    <property type="match status" value="1"/>
</dbReference>
<dbReference type="SUPFAM" id="SSF53448">
    <property type="entry name" value="Nucleotide-diphospho-sugar transferases"/>
    <property type="match status" value="1"/>
</dbReference>
<keyword evidence="2" id="KW-0808">Transferase</keyword>
<dbReference type="InterPro" id="IPR029044">
    <property type="entry name" value="Nucleotide-diphossugar_trans"/>
</dbReference>
<reference evidence="2 3" key="1">
    <citation type="submission" date="2018-10" db="EMBL/GenBank/DDBJ databases">
        <title>Phylogenomics of Brevibacillus.</title>
        <authorList>
            <person name="Dunlap C."/>
        </authorList>
    </citation>
    <scope>NUCLEOTIDE SEQUENCE [LARGE SCALE GENOMIC DNA]</scope>
    <source>
        <strain evidence="2 3">JCM 15774</strain>
    </source>
</reference>
<dbReference type="PANTHER" id="PTHR43777:SF1">
    <property type="entry name" value="MOLYBDENUM COFACTOR CYTIDYLYLTRANSFERASE"/>
    <property type="match status" value="1"/>
</dbReference>
<dbReference type="CDD" id="cd04182">
    <property type="entry name" value="GT_2_like_f"/>
    <property type="match status" value="1"/>
</dbReference>
<dbReference type="Gene3D" id="3.90.550.10">
    <property type="entry name" value="Spore Coat Polysaccharide Biosynthesis Protein SpsA, Chain A"/>
    <property type="match status" value="1"/>
</dbReference>
<dbReference type="GO" id="GO:0016779">
    <property type="term" value="F:nucleotidyltransferase activity"/>
    <property type="evidence" value="ECO:0007669"/>
    <property type="project" value="UniProtKB-ARBA"/>
</dbReference>
<comment type="caution">
    <text evidence="2">The sequence shown here is derived from an EMBL/GenBank/DDBJ whole genome shotgun (WGS) entry which is preliminary data.</text>
</comment>
<protein>
    <submittedName>
        <fullName evidence="2">Nucleotidyltransferase family protein</fullName>
    </submittedName>
</protein>
<name>A0A3M8D257_9BACL</name>
<feature type="domain" description="MobA-like NTP transferase" evidence="1">
    <location>
        <begin position="12"/>
        <end position="175"/>
    </location>
</feature>
<proteinExistence type="predicted"/>
<sequence>MERARSMPKIGAIVLAAGLSRRMGEAKQFLPLQGKPLFRHSVERAIANDLSPVLLVGGEQTEELRRLTSDLPEVEVLDNREYATGMASSLRVGIAAASGRVDAVLVFLADQPYVPDEVVQALIRTYEDSRAEGTKIVRAFYAGIAGHPVLFDGTLMEELRLVTGDQGGKDVIVKYKAHMKTVSFDCASWNLDVDTPDDYRRIQEIDPRLHQK</sequence>
<dbReference type="InterPro" id="IPR025877">
    <property type="entry name" value="MobA-like_NTP_Trfase"/>
</dbReference>
<evidence type="ECO:0000259" key="1">
    <source>
        <dbReference type="Pfam" id="PF12804"/>
    </source>
</evidence>
<organism evidence="2 3">
    <name type="scientific">Brevibacillus nitrificans</name>
    <dbReference type="NCBI Taxonomy" id="651560"/>
    <lineage>
        <taxon>Bacteria</taxon>
        <taxon>Bacillati</taxon>
        <taxon>Bacillota</taxon>
        <taxon>Bacilli</taxon>
        <taxon>Bacillales</taxon>
        <taxon>Paenibacillaceae</taxon>
        <taxon>Brevibacillus</taxon>
    </lineage>
</organism>
<gene>
    <name evidence="2" type="ORF">EDM59_21445</name>
</gene>
<keyword evidence="3" id="KW-1185">Reference proteome</keyword>
<evidence type="ECO:0000313" key="3">
    <source>
        <dbReference type="Proteomes" id="UP000269573"/>
    </source>
</evidence>